<dbReference type="AlphaFoldDB" id="A0A4P7NJI7"/>
<dbReference type="Gene3D" id="3.40.50.1820">
    <property type="entry name" value="alpha/beta hydrolase"/>
    <property type="match status" value="1"/>
</dbReference>
<evidence type="ECO:0000256" key="1">
    <source>
        <dbReference type="ARBA" id="ARBA00010515"/>
    </source>
</evidence>
<protein>
    <submittedName>
        <fullName evidence="3">Uncharacterized protein</fullName>
    </submittedName>
</protein>
<dbReference type="EMBL" id="CP034208">
    <property type="protein sequence ID" value="QBZ62150.1"/>
    <property type="molecule type" value="Genomic_DNA"/>
</dbReference>
<comment type="similarity">
    <text evidence="1">Belongs to the 'GDXG' lipolytic enzyme family.</text>
</comment>
<dbReference type="InterPro" id="IPR013094">
    <property type="entry name" value="AB_hydrolase_3"/>
</dbReference>
<dbReference type="InterPro" id="IPR050300">
    <property type="entry name" value="GDXG_lipolytic_enzyme"/>
</dbReference>
<name>A0A4P7NJI7_PYROR</name>
<accession>A0A4P7NJI7</accession>
<evidence type="ECO:0000313" key="4">
    <source>
        <dbReference type="Proteomes" id="UP000294847"/>
    </source>
</evidence>
<evidence type="ECO:0000256" key="2">
    <source>
        <dbReference type="ARBA" id="ARBA00022801"/>
    </source>
</evidence>
<dbReference type="InterPro" id="IPR029058">
    <property type="entry name" value="AB_hydrolase_fold"/>
</dbReference>
<dbReference type="Proteomes" id="UP000294847">
    <property type="component" value="Chromosome 5"/>
</dbReference>
<proteinExistence type="inferred from homology"/>
<reference evidence="3 4" key="1">
    <citation type="journal article" date="2019" name="Mol. Biol. Evol.">
        <title>Blast fungal genomes show frequent chromosomal changes, gene gains and losses, and effector gene turnover.</title>
        <authorList>
            <person name="Gomez Luciano L.B."/>
            <person name="Jason Tsai I."/>
            <person name="Chuma I."/>
            <person name="Tosa Y."/>
            <person name="Chen Y.H."/>
            <person name="Li J.Y."/>
            <person name="Li M.Y."/>
            <person name="Jade Lu M.Y."/>
            <person name="Nakayashiki H."/>
            <person name="Li W.H."/>
        </authorList>
    </citation>
    <scope>NUCLEOTIDE SEQUENCE [LARGE SCALE GENOMIC DNA]</scope>
    <source>
        <strain evidence="3">MZ5-1-6</strain>
    </source>
</reference>
<dbReference type="PANTHER" id="PTHR48081">
    <property type="entry name" value="AB HYDROLASE SUPERFAMILY PROTEIN C4A8.06C"/>
    <property type="match status" value="1"/>
</dbReference>
<dbReference type="PROSITE" id="PS01174">
    <property type="entry name" value="LIPASE_GDXG_SER"/>
    <property type="match status" value="1"/>
</dbReference>
<evidence type="ECO:0000313" key="3">
    <source>
        <dbReference type="EMBL" id="QBZ62150.1"/>
    </source>
</evidence>
<keyword evidence="2" id="KW-0378">Hydrolase</keyword>
<dbReference type="GO" id="GO:0016787">
    <property type="term" value="F:hydrolase activity"/>
    <property type="evidence" value="ECO:0007669"/>
    <property type="project" value="UniProtKB-KW"/>
</dbReference>
<dbReference type="PANTHER" id="PTHR48081:SF25">
    <property type="entry name" value="PUTATIVE (AFU_ORTHOLOGUE AFUA_3G11560)-RELATED"/>
    <property type="match status" value="1"/>
</dbReference>
<dbReference type="Pfam" id="PF07859">
    <property type="entry name" value="Abhydrolase_3"/>
    <property type="match status" value="1"/>
</dbReference>
<dbReference type="SUPFAM" id="SSF53474">
    <property type="entry name" value="alpha/beta-Hydrolases"/>
    <property type="match status" value="1"/>
</dbReference>
<gene>
    <name evidence="3" type="ORF">PoMZ_11026</name>
</gene>
<organism evidence="3 4">
    <name type="scientific">Pyricularia oryzae</name>
    <name type="common">Rice blast fungus</name>
    <name type="synonym">Magnaporthe oryzae</name>
    <dbReference type="NCBI Taxonomy" id="318829"/>
    <lineage>
        <taxon>Eukaryota</taxon>
        <taxon>Fungi</taxon>
        <taxon>Dikarya</taxon>
        <taxon>Ascomycota</taxon>
        <taxon>Pezizomycotina</taxon>
        <taxon>Sordariomycetes</taxon>
        <taxon>Sordariomycetidae</taxon>
        <taxon>Magnaporthales</taxon>
        <taxon>Pyriculariaceae</taxon>
        <taxon>Pyricularia</taxon>
    </lineage>
</organism>
<dbReference type="VEuPathDB" id="FungiDB:M_BR32_EuGene_00029141"/>
<dbReference type="InterPro" id="IPR033140">
    <property type="entry name" value="Lipase_GDXG_put_SER_AS"/>
</dbReference>
<sequence>MGKVSNRVDMFLSAVSRLPLVVRVAILHMLHLSQQSKYLDLRTELSIAVMRSFVQDPKPRSISSTQKLLNKDPGVKGRIWVARYTSPAPPEVDVRDALLAAVEGLMDECLSAMAAAGPGGEGQQSAGKPVCRIPDLVPVEAEWTGYRASATSDSKLPSHLSERQRYDEMMNECTSPVTVLYFHGGAHYLMDPATHRHVTRKLAKLTGGRCYSVRYRLAPQNPFPAAVLDALVSYLTLLYPPPGAFHEAVKPEHIVFAGDSAGGNLCLALLQTILELNRQSREITWHGSTVSVPTPAGCAVNSPWMDMTLSSPSWKKNSKWDYLPSDDGLDDRRPSCAAWPATPPRRSIYVDDAMILHPLASPLAAANWAGSPPIYVCTGWELLADEDRLLAARLEQAGVPVVFEEYEAMPHCFALVFNHLEASRRCFDAWAGFIGKVIDGAEGDSGVEGKGNSVESSFTTVRAKTLEEVPIPTGELRKWSEEEVRERLVRRCQQLLPAIKGDDSGTLATPKL</sequence>